<protein>
    <recommendedName>
        <fullName evidence="7">Thiol:disulfide interchange protein</fullName>
    </recommendedName>
</protein>
<comment type="caution">
    <text evidence="9">The sequence shown here is derived from an EMBL/GenBank/DDBJ whole genome shotgun (WGS) entry which is preliminary data.</text>
</comment>
<dbReference type="Gene3D" id="3.40.30.10">
    <property type="entry name" value="Glutaredoxin"/>
    <property type="match status" value="1"/>
</dbReference>
<dbReference type="InterPro" id="IPR009094">
    <property type="entry name" value="DiS-bond_isomerase_DsbC/G_N_sf"/>
</dbReference>
<evidence type="ECO:0000256" key="2">
    <source>
        <dbReference type="ARBA" id="ARBA00009813"/>
    </source>
</evidence>
<organism evidence="9 10">
    <name type="scientific">Acinetobacter modestus</name>
    <dbReference type="NCBI Taxonomy" id="1776740"/>
    <lineage>
        <taxon>Bacteria</taxon>
        <taxon>Pseudomonadati</taxon>
        <taxon>Pseudomonadota</taxon>
        <taxon>Gammaproteobacteria</taxon>
        <taxon>Moraxellales</taxon>
        <taxon>Moraxellaceae</taxon>
        <taxon>Acinetobacter</taxon>
    </lineage>
</organism>
<gene>
    <name evidence="9" type="ORF">F992_01094</name>
</gene>
<reference evidence="9 10" key="2">
    <citation type="journal article" date="2016" name="Int. J. Syst. Evol. Microbiol.">
        <title>Taxonomy of haemolytic and/or proteolytic strains of the genus Acinetobacter with the proposal of Acinetobacter courvalinii sp. nov. (genomic species 14 sensu Bouvet &amp; Jeanjean), Acinetobacter dispersus sp. nov. (genomic species 17), Acinetobacter modestus sp. nov., Acinetobacter proteolyticus sp. nov. and Acinetobacter vivianii sp. nov.</title>
        <authorList>
            <person name="Nemec A."/>
            <person name="Radolfova-Krizova L."/>
            <person name="Maixnerova M."/>
            <person name="Vrestiakova E."/>
            <person name="Jezek P."/>
            <person name="Sedo O."/>
        </authorList>
    </citation>
    <scope>NUCLEOTIDE SEQUENCE [LARGE SCALE GENOMIC DNA]</scope>
    <source>
        <strain evidence="9 10">NIPH 236</strain>
    </source>
</reference>
<dbReference type="InterPro" id="IPR018950">
    <property type="entry name" value="DiS-bond_isomerase_DsbC/G_N"/>
</dbReference>
<comment type="subcellular location">
    <subcellularLocation>
        <location evidence="1 7">Periplasm</location>
    </subcellularLocation>
</comment>
<keyword evidence="10" id="KW-1185">Reference proteome</keyword>
<feature type="domain" description="Thioredoxin" evidence="8">
    <location>
        <begin position="79"/>
        <end position="232"/>
    </location>
</feature>
<feature type="chain" id="PRO_5044951415" description="Thiol:disulfide interchange protein" evidence="7">
    <location>
        <begin position="21"/>
        <end position="232"/>
    </location>
</feature>
<dbReference type="InterPro" id="IPR013766">
    <property type="entry name" value="Thioredoxin_domain"/>
</dbReference>
<accession>A0ABN0JR65</accession>
<reference evidence="10" key="1">
    <citation type="submission" date="2013-02" db="EMBL/GenBank/DDBJ databases">
        <title>The Genome Sequence of Acinetobacter sp. NIPH 236.</title>
        <authorList>
            <consortium name="The Broad Institute Genome Sequencing Platform"/>
            <consortium name="The Broad Institute Genome Sequencing Center for Infectious Disease"/>
            <person name="Cerqueira G."/>
            <person name="Feldgarden M."/>
            <person name="Courvalin P."/>
            <person name="Perichon B."/>
            <person name="Grillot-Courvalin C."/>
            <person name="Clermont D."/>
            <person name="Rocha E."/>
            <person name="Yoon E.-J."/>
            <person name="Nemec A."/>
            <person name="Walker B."/>
            <person name="Young S.K."/>
            <person name="Zeng Q."/>
            <person name="Gargeya S."/>
            <person name="Fitzgerald M."/>
            <person name="Haas B."/>
            <person name="Abouelleil A."/>
            <person name="Alvarado L."/>
            <person name="Arachchi H.M."/>
            <person name="Berlin A.M."/>
            <person name="Chapman S.B."/>
            <person name="Dewar J."/>
            <person name="Goldberg J."/>
            <person name="Griggs A."/>
            <person name="Gujja S."/>
            <person name="Hansen M."/>
            <person name="Howarth C."/>
            <person name="Imamovic A."/>
            <person name="Larimer J."/>
            <person name="McCowan C."/>
            <person name="Murphy C."/>
            <person name="Neiman D."/>
            <person name="Pearson M."/>
            <person name="Priest M."/>
            <person name="Roberts A."/>
            <person name="Saif S."/>
            <person name="Shea T."/>
            <person name="Sisk P."/>
            <person name="Sykes S."/>
            <person name="Wortman J."/>
            <person name="Nusbaum C."/>
            <person name="Birren B."/>
        </authorList>
    </citation>
    <scope>NUCLEOTIDE SEQUENCE [LARGE SCALE GENOMIC DNA]</scope>
    <source>
        <strain evidence="10">NIPH 236</strain>
    </source>
</reference>
<evidence type="ECO:0000256" key="5">
    <source>
        <dbReference type="ARBA" id="ARBA00023157"/>
    </source>
</evidence>
<dbReference type="Pfam" id="PF10411">
    <property type="entry name" value="DsbC_N"/>
    <property type="match status" value="1"/>
</dbReference>
<comment type="similarity">
    <text evidence="2 7">Belongs to the thioredoxin family. DsbC subfamily.</text>
</comment>
<comment type="function">
    <text evidence="7">Required for disulfide bond formation in some periplasmic proteins. Acts by transferring its disulfide bond to other proteins and is reduced in the process.</text>
</comment>
<name>A0ABN0JR65_9GAMM</name>
<dbReference type="InterPro" id="IPR033954">
    <property type="entry name" value="DiS-bond_Isoase_DsbC/G"/>
</dbReference>
<dbReference type="PROSITE" id="PS51352">
    <property type="entry name" value="THIOREDOXIN_2"/>
    <property type="match status" value="1"/>
</dbReference>
<evidence type="ECO:0000259" key="8">
    <source>
        <dbReference type="PROSITE" id="PS51352"/>
    </source>
</evidence>
<evidence type="ECO:0000313" key="10">
    <source>
        <dbReference type="Proteomes" id="UP000013190"/>
    </source>
</evidence>
<keyword evidence="3 7" id="KW-0732">Signal</keyword>
<dbReference type="RefSeq" id="WP_004660538.1">
    <property type="nucleotide sequence ID" value="NZ_BMDV01000010.1"/>
</dbReference>
<keyword evidence="5" id="KW-1015">Disulfide bond</keyword>
<dbReference type="InterPro" id="IPR017937">
    <property type="entry name" value="Thioredoxin_CS"/>
</dbReference>
<sequence length="232" mass="26312">MLKKIALFSLLSCTSAMIFANVETLKNNLNQQYPNIHVSNIQATEMTGLYSANLDNQIIYLDENAQYMFIGSMVRLKDQKNLTKDLVLKQNSIDWKQLPLKDAIKTVKGYGKQQLAIFSDPNCPYCKKLEAELDKLNDVTIYTFIYPLKAQSITVSKSIWCDPNQAYAWKNLLQKNIQPKEKNCANPIDRNLELGKKLGIEGTPTLIFGNGLKMVGGRSAEDIRMIWKELGL</sequence>
<evidence type="ECO:0000313" key="9">
    <source>
        <dbReference type="EMBL" id="ENU27688.1"/>
    </source>
</evidence>
<evidence type="ECO:0000256" key="1">
    <source>
        <dbReference type="ARBA" id="ARBA00004418"/>
    </source>
</evidence>
<proteinExistence type="inferred from homology"/>
<dbReference type="InterPro" id="IPR051470">
    <property type="entry name" value="Thiol:disulfide_interchange"/>
</dbReference>
<dbReference type="PANTHER" id="PTHR35272:SF3">
    <property type="entry name" value="THIOL:DISULFIDE INTERCHANGE PROTEIN DSBC"/>
    <property type="match status" value="1"/>
</dbReference>
<feature type="signal peptide" evidence="7">
    <location>
        <begin position="1"/>
        <end position="20"/>
    </location>
</feature>
<dbReference type="InterPro" id="IPR036249">
    <property type="entry name" value="Thioredoxin-like_sf"/>
</dbReference>
<dbReference type="Pfam" id="PF13098">
    <property type="entry name" value="Thioredoxin_2"/>
    <property type="match status" value="1"/>
</dbReference>
<dbReference type="SUPFAM" id="SSF54423">
    <property type="entry name" value="DsbC/DsbG N-terminal domain-like"/>
    <property type="match status" value="1"/>
</dbReference>
<keyword evidence="4 7" id="KW-0574">Periplasm</keyword>
<evidence type="ECO:0000256" key="7">
    <source>
        <dbReference type="RuleBase" id="RU364038"/>
    </source>
</evidence>
<dbReference type="SUPFAM" id="SSF52833">
    <property type="entry name" value="Thioredoxin-like"/>
    <property type="match status" value="1"/>
</dbReference>
<dbReference type="Proteomes" id="UP000013190">
    <property type="component" value="Unassembled WGS sequence"/>
</dbReference>
<dbReference type="Gene3D" id="3.10.450.70">
    <property type="entry name" value="Disulphide bond isomerase, DsbC/G, N-terminal"/>
    <property type="match status" value="1"/>
</dbReference>
<evidence type="ECO:0000256" key="4">
    <source>
        <dbReference type="ARBA" id="ARBA00022764"/>
    </source>
</evidence>
<dbReference type="EMBL" id="APOJ01000019">
    <property type="protein sequence ID" value="ENU27688.1"/>
    <property type="molecule type" value="Genomic_DNA"/>
</dbReference>
<dbReference type="GeneID" id="92834511"/>
<keyword evidence="6 7" id="KW-0676">Redox-active center</keyword>
<evidence type="ECO:0000256" key="3">
    <source>
        <dbReference type="ARBA" id="ARBA00022729"/>
    </source>
</evidence>
<dbReference type="InterPro" id="IPR012336">
    <property type="entry name" value="Thioredoxin-like_fold"/>
</dbReference>
<dbReference type="CDD" id="cd03020">
    <property type="entry name" value="DsbA_DsbC_DsbG"/>
    <property type="match status" value="1"/>
</dbReference>
<dbReference type="PROSITE" id="PS00194">
    <property type="entry name" value="THIOREDOXIN_1"/>
    <property type="match status" value="1"/>
</dbReference>
<evidence type="ECO:0000256" key="6">
    <source>
        <dbReference type="ARBA" id="ARBA00023284"/>
    </source>
</evidence>
<dbReference type="PANTHER" id="PTHR35272">
    <property type="entry name" value="THIOL:DISULFIDE INTERCHANGE PROTEIN DSBC-RELATED"/>
    <property type="match status" value="1"/>
</dbReference>